<dbReference type="OrthoDB" id="3803964at2"/>
<reference evidence="2 3" key="1">
    <citation type="submission" date="2019-03" db="EMBL/GenBank/DDBJ databases">
        <title>Genomic Encyclopedia of Type Strains, Phase III (KMG-III): the genomes of soil and plant-associated and newly described type strains.</title>
        <authorList>
            <person name="Whitman W."/>
        </authorList>
    </citation>
    <scope>NUCLEOTIDE SEQUENCE [LARGE SCALE GENOMIC DNA]</scope>
    <source>
        <strain evidence="2 3">VKM Ac-2573</strain>
    </source>
</reference>
<dbReference type="Proteomes" id="UP000295146">
    <property type="component" value="Unassembled WGS sequence"/>
</dbReference>
<evidence type="ECO:0000313" key="3">
    <source>
        <dbReference type="Proteomes" id="UP000295146"/>
    </source>
</evidence>
<name>A0A4R8CLN7_9ACTN</name>
<evidence type="ECO:0000256" key="1">
    <source>
        <dbReference type="SAM" id="Phobius"/>
    </source>
</evidence>
<dbReference type="RefSeq" id="WP_134100777.1">
    <property type="nucleotide sequence ID" value="NZ_SODP01000001.1"/>
</dbReference>
<gene>
    <name evidence="2" type="ORF">EV653_2119</name>
</gene>
<keyword evidence="1" id="KW-1133">Transmembrane helix</keyword>
<feature type="transmembrane region" description="Helical" evidence="1">
    <location>
        <begin position="40"/>
        <end position="60"/>
    </location>
</feature>
<keyword evidence="1" id="KW-0472">Membrane</keyword>
<sequence>MNNDIEHLLATAADDTDRPLNTDVDDLLIRARRSVRRTRIATASTAVLTTAAIIGGIATWSATRDESAGPAGTPTGQTITIDVKTGRIVDNETGKTVVPAPPMSPLPDAEVLDRCARYDLAYQRLAHSERKTIDHAGPINGRWKVLVKSGDQSVLNALLLSPDKSIVATCTMSGPTKPDSLARSGAATVEERSRYRNPLTMQEGFRVPVPGVSRVLLDIAGESSPREALVGTDGYATLGHLGKDNKLITLNRIRGYDSSGKKVYDQTPKPFAAPARTVDPAVTVKTAQAITPVVVLTKEPGTGRPLIAAPPVSPLTDEQVTTRCEGVDEIYFKDLDKGGVNTDDAVIKAAGPISRAWQVALKTGTGDKLTALLISPDKRVFAWCHMLTPTAKGAYDYTRGAVQADGKFAKSPDFAMVPDGVAQIVVDLPAGPTRALMSNGFFIWGLTGGNSNVKSVRVHGYDAEGKQIYNQPMDLDVDFD</sequence>
<protein>
    <submittedName>
        <fullName evidence="2">Uncharacterized protein</fullName>
    </submittedName>
</protein>
<dbReference type="AlphaFoldDB" id="A0A4R8CLN7"/>
<organism evidence="2 3">
    <name type="scientific">Kribbella pratensis</name>
    <dbReference type="NCBI Taxonomy" id="2512112"/>
    <lineage>
        <taxon>Bacteria</taxon>
        <taxon>Bacillati</taxon>
        <taxon>Actinomycetota</taxon>
        <taxon>Actinomycetes</taxon>
        <taxon>Propionibacteriales</taxon>
        <taxon>Kribbellaceae</taxon>
        <taxon>Kribbella</taxon>
    </lineage>
</organism>
<evidence type="ECO:0000313" key="2">
    <source>
        <dbReference type="EMBL" id="TDW76958.1"/>
    </source>
</evidence>
<comment type="caution">
    <text evidence="2">The sequence shown here is derived from an EMBL/GenBank/DDBJ whole genome shotgun (WGS) entry which is preliminary data.</text>
</comment>
<keyword evidence="1" id="KW-0812">Transmembrane</keyword>
<proteinExistence type="predicted"/>
<keyword evidence="3" id="KW-1185">Reference proteome</keyword>
<accession>A0A4R8CLN7</accession>
<dbReference type="EMBL" id="SODP01000001">
    <property type="protein sequence ID" value="TDW76958.1"/>
    <property type="molecule type" value="Genomic_DNA"/>
</dbReference>